<dbReference type="InterPro" id="IPR000210">
    <property type="entry name" value="BTB/POZ_dom"/>
</dbReference>
<evidence type="ECO:0000313" key="2">
    <source>
        <dbReference type="EMBL" id="EFI95777.1"/>
    </source>
</evidence>
<keyword evidence="3" id="KW-1185">Reference proteome</keyword>
<accession>D8QA59</accession>
<protein>
    <submittedName>
        <fullName evidence="2">Expressed protein</fullName>
    </submittedName>
</protein>
<dbReference type="VEuPathDB" id="FungiDB:SCHCODRAFT_02630957"/>
<dbReference type="Pfam" id="PF00651">
    <property type="entry name" value="BTB"/>
    <property type="match status" value="1"/>
</dbReference>
<feature type="domain" description="BTB" evidence="1">
    <location>
        <begin position="27"/>
        <end position="105"/>
    </location>
</feature>
<dbReference type="STRING" id="578458.D8QA59"/>
<dbReference type="GeneID" id="9592426"/>
<dbReference type="Proteomes" id="UP000007431">
    <property type="component" value="Unassembled WGS sequence"/>
</dbReference>
<dbReference type="InParanoid" id="D8QA59"/>
<gene>
    <name evidence="2" type="ORF">SCHCODRAFT_82778</name>
</gene>
<dbReference type="EMBL" id="GL377308">
    <property type="protein sequence ID" value="EFI95777.1"/>
    <property type="molecule type" value="Genomic_DNA"/>
</dbReference>
<dbReference type="Gene3D" id="3.30.710.10">
    <property type="entry name" value="Potassium Channel Kv1.1, Chain A"/>
    <property type="match status" value="1"/>
</dbReference>
<dbReference type="eggNOG" id="ENOG502SVCR">
    <property type="taxonomic scope" value="Eukaryota"/>
</dbReference>
<reference evidence="2 3" key="1">
    <citation type="journal article" date="2010" name="Nat. Biotechnol.">
        <title>Genome sequence of the model mushroom Schizophyllum commune.</title>
        <authorList>
            <person name="Ohm R.A."/>
            <person name="de Jong J.F."/>
            <person name="Lugones L.G."/>
            <person name="Aerts A."/>
            <person name="Kothe E."/>
            <person name="Stajich J.E."/>
            <person name="de Vries R.P."/>
            <person name="Record E."/>
            <person name="Levasseur A."/>
            <person name="Baker S.E."/>
            <person name="Bartholomew K.A."/>
            <person name="Coutinho P.M."/>
            <person name="Erdmann S."/>
            <person name="Fowler T.J."/>
            <person name="Gathman A.C."/>
            <person name="Lombard V."/>
            <person name="Henrissat B."/>
            <person name="Knabe N."/>
            <person name="Kuees U."/>
            <person name="Lilly W.W."/>
            <person name="Lindquist E."/>
            <person name="Lucas S."/>
            <person name="Magnuson J.K."/>
            <person name="Piumi F."/>
            <person name="Raudaskoski M."/>
            <person name="Salamov A."/>
            <person name="Schmutz J."/>
            <person name="Schwarze F.W.M.R."/>
            <person name="vanKuyk P.A."/>
            <person name="Horton J.S."/>
            <person name="Grigoriev I.V."/>
            <person name="Woesten H.A.B."/>
        </authorList>
    </citation>
    <scope>NUCLEOTIDE SEQUENCE [LARGE SCALE GENOMIC DNA]</scope>
    <source>
        <strain evidence="3">H4-8 / FGSC 9210</strain>
    </source>
</reference>
<organism evidence="3">
    <name type="scientific">Schizophyllum commune (strain H4-8 / FGSC 9210)</name>
    <name type="common">Split gill fungus</name>
    <dbReference type="NCBI Taxonomy" id="578458"/>
    <lineage>
        <taxon>Eukaryota</taxon>
        <taxon>Fungi</taxon>
        <taxon>Dikarya</taxon>
        <taxon>Basidiomycota</taxon>
        <taxon>Agaricomycotina</taxon>
        <taxon>Agaricomycetes</taxon>
        <taxon>Agaricomycetidae</taxon>
        <taxon>Agaricales</taxon>
        <taxon>Schizophyllaceae</taxon>
        <taxon>Schizophyllum</taxon>
    </lineage>
</organism>
<dbReference type="RefSeq" id="XP_003030680.1">
    <property type="nucleotide sequence ID" value="XM_003030634.1"/>
</dbReference>
<dbReference type="InterPro" id="IPR011333">
    <property type="entry name" value="SKP1/BTB/POZ_sf"/>
</dbReference>
<sequence>MASSPPPYKPSSARRHAAYYFADGNLTILVERTLYNVWAATFRQHSSSFAKQFSLAADRETSDASPLRLDNVTTEEFERFLWILYPPALDLEKPQTVDDWLAILKLSTMWNFPSARNLAIQRLAKLRTDPVRQLVMQFQYSVDAQWGYEAFRALCKRREPLSLVEARDVGMEVVIKVSVARERLARTWTKPESIVQEVWNFPMF</sequence>
<dbReference type="OMA" id="VWISTIR"/>
<evidence type="ECO:0000259" key="1">
    <source>
        <dbReference type="Pfam" id="PF00651"/>
    </source>
</evidence>
<evidence type="ECO:0000313" key="3">
    <source>
        <dbReference type="Proteomes" id="UP000007431"/>
    </source>
</evidence>
<dbReference type="OrthoDB" id="2367075at2759"/>
<proteinExistence type="predicted"/>
<dbReference type="HOGENOM" id="CLU_047592_7_0_1"/>
<dbReference type="AlphaFoldDB" id="D8QA59"/>
<name>D8QA59_SCHCM</name>
<dbReference type="KEGG" id="scm:SCHCO_02630957"/>